<dbReference type="Gene3D" id="3.40.50.150">
    <property type="entry name" value="Vaccinia Virus protein VP39"/>
    <property type="match status" value="1"/>
</dbReference>
<dbReference type="Pfam" id="PF01135">
    <property type="entry name" value="PCMT"/>
    <property type="match status" value="1"/>
</dbReference>
<dbReference type="EnsemblMetazoa" id="tetur04g05310.1">
    <property type="protein sequence ID" value="tetur04g05310.1"/>
    <property type="gene ID" value="tetur04g05310"/>
</dbReference>
<organism evidence="2 3">
    <name type="scientific">Tetranychus urticae</name>
    <name type="common">Two-spotted spider mite</name>
    <dbReference type="NCBI Taxonomy" id="32264"/>
    <lineage>
        <taxon>Eukaryota</taxon>
        <taxon>Metazoa</taxon>
        <taxon>Ecdysozoa</taxon>
        <taxon>Arthropoda</taxon>
        <taxon>Chelicerata</taxon>
        <taxon>Arachnida</taxon>
        <taxon>Acari</taxon>
        <taxon>Acariformes</taxon>
        <taxon>Trombidiformes</taxon>
        <taxon>Prostigmata</taxon>
        <taxon>Eleutherengona</taxon>
        <taxon>Raphignathae</taxon>
        <taxon>Tetranychoidea</taxon>
        <taxon>Tetranychidae</taxon>
        <taxon>Tetranychus</taxon>
    </lineage>
</organism>
<protein>
    <submittedName>
        <fullName evidence="2">Uncharacterized protein</fullName>
    </submittedName>
</protein>
<dbReference type="GO" id="GO:0005737">
    <property type="term" value="C:cytoplasm"/>
    <property type="evidence" value="ECO:0007669"/>
    <property type="project" value="TreeGrafter"/>
</dbReference>
<accession>T1K2J9</accession>
<dbReference type="PANTHER" id="PTHR11579">
    <property type="entry name" value="PROTEIN-L-ISOASPARTATE O-METHYLTRANSFERASE"/>
    <property type="match status" value="1"/>
</dbReference>
<reference evidence="2" key="2">
    <citation type="submission" date="2015-06" db="UniProtKB">
        <authorList>
            <consortium name="EnsemblMetazoa"/>
        </authorList>
    </citation>
    <scope>IDENTIFICATION</scope>
</reference>
<dbReference type="HOGENOM" id="CLU_1176758_0_0_1"/>
<keyword evidence="3" id="KW-1185">Reference proteome</keyword>
<dbReference type="InterPro" id="IPR029063">
    <property type="entry name" value="SAM-dependent_MTases_sf"/>
</dbReference>
<evidence type="ECO:0000313" key="2">
    <source>
        <dbReference type="EnsemblMetazoa" id="tetur04g05310.1"/>
    </source>
</evidence>
<dbReference type="GO" id="GO:0004719">
    <property type="term" value="F:protein-L-isoaspartate (D-aspartate) O-methyltransferase activity"/>
    <property type="evidence" value="ECO:0007669"/>
    <property type="project" value="InterPro"/>
</dbReference>
<dbReference type="SUPFAM" id="SSF53335">
    <property type="entry name" value="S-adenosyl-L-methionine-dependent methyltransferases"/>
    <property type="match status" value="1"/>
</dbReference>
<dbReference type="Proteomes" id="UP000015104">
    <property type="component" value="Unassembled WGS sequence"/>
</dbReference>
<comment type="similarity">
    <text evidence="1">Belongs to the methyltransferase superfamily. L-isoaspartyl/D-aspartyl protein methyltransferase family.</text>
</comment>
<reference evidence="3" key="1">
    <citation type="submission" date="2011-08" db="EMBL/GenBank/DDBJ databases">
        <authorList>
            <person name="Rombauts S."/>
        </authorList>
    </citation>
    <scope>NUCLEOTIDE SEQUENCE</scope>
    <source>
        <strain evidence="3">London</strain>
    </source>
</reference>
<sequence length="236" mass="27029">MGGAVSAGEDNDELRSKKFSVLCLSRYSLERWTSPPFCSMHLLRGTGYLSTMVGLVLGKTGINHGVELHQSVVDYAYKKLEEFKTKLSNLTQFEFCEPTFISGNFLKIDPSTIRQYDRVYCGTACTEKDEPYLRQFIKINGLLVMPIDDQLAVINRVSDTEFKKRYVYAVSFAAITRPKPDDVLIKLPMIDPVKLTELCRNKVKGLINLSSCRENEEWQKSPERRILTYYNLIDET</sequence>
<dbReference type="STRING" id="32264.T1K2J9"/>
<dbReference type="EMBL" id="CAEY01001363">
    <property type="status" value="NOT_ANNOTATED_CDS"/>
    <property type="molecule type" value="Genomic_DNA"/>
</dbReference>
<dbReference type="InterPro" id="IPR000682">
    <property type="entry name" value="PCMT"/>
</dbReference>
<dbReference type="PANTHER" id="PTHR11579:SF9">
    <property type="entry name" value="PROTEIN-L-ISOASPARTATE O-METHYLTRANSFERASE"/>
    <property type="match status" value="1"/>
</dbReference>
<proteinExistence type="inferred from homology"/>
<evidence type="ECO:0000256" key="1">
    <source>
        <dbReference type="ARBA" id="ARBA00005369"/>
    </source>
</evidence>
<dbReference type="eggNOG" id="KOG1661">
    <property type="taxonomic scope" value="Eukaryota"/>
</dbReference>
<dbReference type="AlphaFoldDB" id="T1K2J9"/>
<name>T1K2J9_TETUR</name>
<evidence type="ECO:0000313" key="3">
    <source>
        <dbReference type="Proteomes" id="UP000015104"/>
    </source>
</evidence>